<proteinExistence type="predicted"/>
<dbReference type="AlphaFoldDB" id="R4UB22"/>
<keyword evidence="2" id="KW-1185">Reference proteome</keyword>
<dbReference type="HOGENOM" id="CLU_1239494_0_0_14"/>
<evidence type="ECO:0000313" key="1">
    <source>
        <dbReference type="EMBL" id="AGM25104.1"/>
    </source>
</evidence>
<dbReference type="RefSeq" id="WP_016338929.1">
    <property type="nucleotide sequence ID" value="NC_021280.1"/>
</dbReference>
<dbReference type="OrthoDB" id="390233at2"/>
<dbReference type="EMBL" id="CP005077">
    <property type="protein sequence ID" value="AGM25104.1"/>
    <property type="molecule type" value="Genomic_DNA"/>
</dbReference>
<evidence type="ECO:0000313" key="2">
    <source>
        <dbReference type="Proteomes" id="UP000013964"/>
    </source>
</evidence>
<dbReference type="PATRIC" id="fig|1276227.3.peg.527"/>
<name>R4UB22_9MOLU</name>
<reference evidence="1 2" key="1">
    <citation type="journal article" date="2013" name="Genome Biol. Evol.">
        <title>Complete genomes of two dipteran-associated spiroplasmas provided insights into the origin, dynamics, and impacts of viral invasion in spiroplasma.</title>
        <authorList>
            <person name="Ku C."/>
            <person name="Lo W.S."/>
            <person name="Chen L.L."/>
            <person name="Kuo C.H."/>
        </authorList>
    </citation>
    <scope>NUCLEOTIDE SEQUENCE [LARGE SCALE GENOMIC DNA]</scope>
    <source>
        <strain evidence="1 2">DF-1</strain>
    </source>
</reference>
<dbReference type="KEGG" id="scr:SCHRY_v1c05260"/>
<accession>R4UB22</accession>
<gene>
    <name evidence="1" type="ORF">SCHRY_v1c05260</name>
</gene>
<organism evidence="1 2">
    <name type="scientific">Spiroplasma chrysopicola DF-1</name>
    <dbReference type="NCBI Taxonomy" id="1276227"/>
    <lineage>
        <taxon>Bacteria</taxon>
        <taxon>Bacillati</taxon>
        <taxon>Mycoplasmatota</taxon>
        <taxon>Mollicutes</taxon>
        <taxon>Entomoplasmatales</taxon>
        <taxon>Spiroplasmataceae</taxon>
        <taxon>Spiroplasma</taxon>
    </lineage>
</organism>
<protein>
    <submittedName>
        <fullName evidence="1">Uncharacterized protein</fullName>
    </submittedName>
</protein>
<sequence>MAQIFERKGWLKKNNLKILHRLNKLQLNWIISRHFKPFDKKDLIIKNFVYLLRLANLNEQDYFDSIMLIKLLLIYYHLQHVKNSKVQAQGEQILKVLQDLGQKVINNKFEFNWEAKIFEQNNLNDKTERYYNFHQLYSIIAQIYVQPFLQQENYQLFYNYGYLVTFLINLTVMKKIFKDYENVDLYKIKLNVIWEYQYAIAKITPLYFNQFIQRNNYFLKKY</sequence>
<dbReference type="STRING" id="1276227.SCHRY_v1c05260"/>
<dbReference type="Proteomes" id="UP000013964">
    <property type="component" value="Chromosome"/>
</dbReference>